<comment type="caution">
    <text evidence="1">The sequence shown here is derived from an EMBL/GenBank/DDBJ whole genome shotgun (WGS) entry which is preliminary data.</text>
</comment>
<organism evidence="1 2">
    <name type="scientific">Candidatus Gemmiger excrementavium</name>
    <dbReference type="NCBI Taxonomy" id="2838608"/>
    <lineage>
        <taxon>Bacteria</taxon>
        <taxon>Bacillati</taxon>
        <taxon>Bacillota</taxon>
        <taxon>Clostridia</taxon>
        <taxon>Eubacteriales</taxon>
        <taxon>Gemmiger</taxon>
    </lineage>
</organism>
<name>A0A9D2JFV8_9FIRM</name>
<dbReference type="Proteomes" id="UP000824031">
    <property type="component" value="Unassembled WGS sequence"/>
</dbReference>
<gene>
    <name evidence="1" type="ORF">H9810_06375</name>
</gene>
<reference evidence="1" key="1">
    <citation type="journal article" date="2021" name="PeerJ">
        <title>Extensive microbial diversity within the chicken gut microbiome revealed by metagenomics and culture.</title>
        <authorList>
            <person name="Gilroy R."/>
            <person name="Ravi A."/>
            <person name="Getino M."/>
            <person name="Pursley I."/>
            <person name="Horton D.L."/>
            <person name="Alikhan N.F."/>
            <person name="Baker D."/>
            <person name="Gharbi K."/>
            <person name="Hall N."/>
            <person name="Watson M."/>
            <person name="Adriaenssens E.M."/>
            <person name="Foster-Nyarko E."/>
            <person name="Jarju S."/>
            <person name="Secka A."/>
            <person name="Antonio M."/>
            <person name="Oren A."/>
            <person name="Chaudhuri R.R."/>
            <person name="La Ragione R."/>
            <person name="Hildebrand F."/>
            <person name="Pallen M.J."/>
        </authorList>
    </citation>
    <scope>NUCLEOTIDE SEQUENCE</scope>
    <source>
        <strain evidence="1">3436</strain>
    </source>
</reference>
<dbReference type="Gene3D" id="1.10.3790.10">
    <property type="entry name" value="NinB"/>
    <property type="match status" value="1"/>
</dbReference>
<accession>A0A9D2JFV8</accession>
<sequence length="183" mass="21009">MAKKLIAHLAAWYEPGPAGGRGHFKTDGGYLLEEQRMYAELDAKARGHPLAIEIEIRPVRDRRTLQQNRLMWVLLTKMAKHYGNMTAESCYLNMLDEAGIDTEIWQVPVKALPIIRNERKVVDVQELISDDVCVVRVGLGSSTFTRAEMGEFIDRIFDRLCEMGVDDPETTQQYRDWRLVRDG</sequence>
<reference evidence="1" key="2">
    <citation type="submission" date="2021-04" db="EMBL/GenBank/DDBJ databases">
        <authorList>
            <person name="Gilroy R."/>
        </authorList>
    </citation>
    <scope>NUCLEOTIDE SEQUENCE</scope>
    <source>
        <strain evidence="1">3436</strain>
    </source>
</reference>
<dbReference type="AlphaFoldDB" id="A0A9D2JFV8"/>
<evidence type="ECO:0000313" key="2">
    <source>
        <dbReference type="Proteomes" id="UP000824031"/>
    </source>
</evidence>
<evidence type="ECO:0000313" key="1">
    <source>
        <dbReference type="EMBL" id="HIZ48321.1"/>
    </source>
</evidence>
<dbReference type="EMBL" id="DXBO01000096">
    <property type="protein sequence ID" value="HIZ48321.1"/>
    <property type="molecule type" value="Genomic_DNA"/>
</dbReference>
<protein>
    <submittedName>
        <fullName evidence="1">Recombination protein NinB</fullName>
    </submittedName>
</protein>
<dbReference type="InterPro" id="IPR036619">
    <property type="entry name" value="NinB_sf"/>
</dbReference>
<proteinExistence type="predicted"/>
<dbReference type="SUPFAM" id="SSF103370">
    <property type="entry name" value="NinB"/>
    <property type="match status" value="1"/>
</dbReference>